<organism evidence="1 3">
    <name type="scientific">Pseudomonas cannabina</name>
    <dbReference type="NCBI Taxonomy" id="86840"/>
    <lineage>
        <taxon>Bacteria</taxon>
        <taxon>Pseudomonadati</taxon>
        <taxon>Pseudomonadota</taxon>
        <taxon>Gammaproteobacteria</taxon>
        <taxon>Pseudomonadales</taxon>
        <taxon>Pseudomonadaceae</taxon>
        <taxon>Pseudomonas</taxon>
    </lineage>
</organism>
<dbReference type="PATRIC" id="fig|86840.3.peg.657"/>
<dbReference type="Proteomes" id="UP000281372">
    <property type="component" value="Unassembled WGS sequence"/>
</dbReference>
<evidence type="ECO:0000313" key="1">
    <source>
        <dbReference type="EMBL" id="KPW78530.1"/>
    </source>
</evidence>
<name>A0A0P9M4W2_PSECA</name>
<evidence type="ECO:0000313" key="4">
    <source>
        <dbReference type="Proteomes" id="UP000281372"/>
    </source>
</evidence>
<proteinExistence type="predicted"/>
<dbReference type="RefSeq" id="WP_054999300.1">
    <property type="nucleotide sequence ID" value="NZ_FNKU01000001.1"/>
</dbReference>
<dbReference type="Proteomes" id="UP000050564">
    <property type="component" value="Unassembled WGS sequence"/>
</dbReference>
<dbReference type="EMBL" id="RBOW01000858">
    <property type="protein sequence ID" value="RMN20821.1"/>
    <property type="molecule type" value="Genomic_DNA"/>
</dbReference>
<dbReference type="InterPro" id="IPR014915">
    <property type="entry name" value="Phage_TLS_TfmB"/>
</dbReference>
<evidence type="ECO:0000313" key="2">
    <source>
        <dbReference type="EMBL" id="RMN20821.1"/>
    </source>
</evidence>
<protein>
    <submittedName>
        <fullName evidence="1">Prophage PssSM-02, Orf60</fullName>
    </submittedName>
</protein>
<reference evidence="2 4" key="2">
    <citation type="submission" date="2018-08" db="EMBL/GenBank/DDBJ databases">
        <title>Recombination of ecologically and evolutionarily significant loci maintains genetic cohesion in the Pseudomonas syringae species complex.</title>
        <authorList>
            <person name="Dillon M."/>
            <person name="Thakur S."/>
            <person name="Almeida R.N.D."/>
            <person name="Weir B.S."/>
            <person name="Guttman D.S."/>
        </authorList>
    </citation>
    <scope>NUCLEOTIDE SEQUENCE [LARGE SCALE GENOMIC DNA]</scope>
    <source>
        <strain evidence="2 4">ICMP 2821</strain>
    </source>
</reference>
<evidence type="ECO:0000313" key="3">
    <source>
        <dbReference type="Proteomes" id="UP000050564"/>
    </source>
</evidence>
<gene>
    <name evidence="1" type="ORF">ALO81_00405</name>
    <name evidence="2" type="ORF">ALQ64_02401</name>
</gene>
<comment type="caution">
    <text evidence="1">The sequence shown here is derived from an EMBL/GenBank/DDBJ whole genome shotgun (WGS) entry which is preliminary data.</text>
</comment>
<sequence length="82" mass="9061">MTKADIPDEEVEVWPDAWRAFRLFESLSTQWRTGPGGASGLDYAAIPATAQMTGMKRSELPGIFSDLRTLEVEALLVMSESK</sequence>
<accession>A0A0P9M4W2</accession>
<dbReference type="Pfam" id="PF08809">
    <property type="entry name" value="DUF1799"/>
    <property type="match status" value="1"/>
</dbReference>
<dbReference type="EMBL" id="LJPX01000150">
    <property type="protein sequence ID" value="KPW78530.1"/>
    <property type="molecule type" value="Genomic_DNA"/>
</dbReference>
<reference evidence="1 3" key="1">
    <citation type="submission" date="2015-09" db="EMBL/GenBank/DDBJ databases">
        <title>Genome announcement of multiple Pseudomonas syringae strains.</title>
        <authorList>
            <person name="Thakur S."/>
            <person name="Wang P.W."/>
            <person name="Gong Y."/>
            <person name="Weir B.S."/>
            <person name="Guttman D.S."/>
        </authorList>
    </citation>
    <scope>NUCLEOTIDE SEQUENCE [LARGE SCALE GENOMIC DNA]</scope>
    <source>
        <strain evidence="1 3">ICMP2823</strain>
    </source>
</reference>
<dbReference type="AlphaFoldDB" id="A0A0P9M4W2"/>